<dbReference type="InterPro" id="IPR045750">
    <property type="entry name" value="DUF6178"/>
</dbReference>
<sequence>MTSGTRMRKFRAPTPKALLARILDRRDLVTAVRELPPSGLARLIDHVGLEDAGEIVALATTEQLEGVFDEDLWRNERPGEDETFDEERFAVWLEILLEAGEEFTADRLASMPEDFVTMAVHRAALVVDIDELAVEMAERGEYDDDRDLTEKALESSLYQEIDNYRLIARQHEGWDALVTVLLALDTNHRALFERILERCAAMASRYIEENGGLYEVLSSEEMLEADVAGDRDDRRAGQGFVSPSSAKSFLALARLPLAKTGEVDAVTKAYFRDLDRAPKAAPKRTEEGESLGRLVAALEEAEVIASEPERKPRAKLEGRSAKLTGEPLVREVLATLQATEPNLYGERLEELAYLVNVLVAGCAFEGRRFRPSEAADAVVAVCSLGLEDSLDSSLREPRSLVRAFRVGFHRLHRDVALAIATALERRLTNLPRAHRVLRSALESGKTWTILSVLDDLVDVWDEPTRETLAGLLDECPHRSGKLAEEPPFIASKATLKLVASFAKTL</sequence>
<accession>A0A0K1PU25</accession>
<evidence type="ECO:0000313" key="2">
    <source>
        <dbReference type="Proteomes" id="UP000064967"/>
    </source>
</evidence>
<protein>
    <submittedName>
        <fullName evidence="1">Uncharacterized protein</fullName>
    </submittedName>
</protein>
<dbReference type="Pfam" id="PF19676">
    <property type="entry name" value="DUF6178"/>
    <property type="match status" value="1"/>
</dbReference>
<proteinExistence type="predicted"/>
<gene>
    <name evidence="1" type="ORF">AKJ09_03707</name>
</gene>
<reference evidence="1 2" key="1">
    <citation type="submission" date="2015-08" db="EMBL/GenBank/DDBJ databases">
        <authorList>
            <person name="Babu N.S."/>
            <person name="Beckwith C.J."/>
            <person name="Beseler K.G."/>
            <person name="Brison A."/>
            <person name="Carone J.V."/>
            <person name="Caskin T.P."/>
            <person name="Diamond M."/>
            <person name="Durham M.E."/>
            <person name="Foxe J.M."/>
            <person name="Go M."/>
            <person name="Henderson B.A."/>
            <person name="Jones I.B."/>
            <person name="McGettigan J.A."/>
            <person name="Micheletti S.J."/>
            <person name="Nasrallah M.E."/>
            <person name="Ortiz D."/>
            <person name="Piller C.R."/>
            <person name="Privatt S.R."/>
            <person name="Schneider S.L."/>
            <person name="Sharp S."/>
            <person name="Smith T.C."/>
            <person name="Stanton J.D."/>
            <person name="Ullery H.E."/>
            <person name="Wilson R.J."/>
            <person name="Serrano M.G."/>
            <person name="Buck G."/>
            <person name="Lee V."/>
            <person name="Wang Y."/>
            <person name="Carvalho R."/>
            <person name="Voegtly L."/>
            <person name="Shi R."/>
            <person name="Duckworth R."/>
            <person name="Johnson A."/>
            <person name="Loviza R."/>
            <person name="Walstead R."/>
            <person name="Shah Z."/>
            <person name="Kiflezghi M."/>
            <person name="Wade K."/>
            <person name="Ball S.L."/>
            <person name="Bradley K.W."/>
            <person name="Asai D.J."/>
            <person name="Bowman C.A."/>
            <person name="Russell D.A."/>
            <person name="Pope W.H."/>
            <person name="Jacobs-Sera D."/>
            <person name="Hendrix R.W."/>
            <person name="Hatfull G.F."/>
        </authorList>
    </citation>
    <scope>NUCLEOTIDE SEQUENCE [LARGE SCALE GENOMIC DNA]</scope>
    <source>
        <strain evidence="1 2">DSM 27648</strain>
    </source>
</reference>
<dbReference type="EMBL" id="CP012333">
    <property type="protein sequence ID" value="AKU97043.1"/>
    <property type="molecule type" value="Genomic_DNA"/>
</dbReference>
<evidence type="ECO:0000313" key="1">
    <source>
        <dbReference type="EMBL" id="AKU97043.1"/>
    </source>
</evidence>
<keyword evidence="2" id="KW-1185">Reference proteome</keyword>
<organism evidence="1 2">
    <name type="scientific">Labilithrix luteola</name>
    <dbReference type="NCBI Taxonomy" id="1391654"/>
    <lineage>
        <taxon>Bacteria</taxon>
        <taxon>Pseudomonadati</taxon>
        <taxon>Myxococcota</taxon>
        <taxon>Polyangia</taxon>
        <taxon>Polyangiales</taxon>
        <taxon>Labilitrichaceae</taxon>
        <taxon>Labilithrix</taxon>
    </lineage>
</organism>
<dbReference type="AlphaFoldDB" id="A0A0K1PU25"/>
<dbReference type="STRING" id="1391654.AKJ09_03707"/>
<name>A0A0K1PU25_9BACT</name>
<dbReference type="KEGG" id="llu:AKJ09_03707"/>
<dbReference type="Proteomes" id="UP000064967">
    <property type="component" value="Chromosome"/>
</dbReference>